<proteinExistence type="predicted"/>
<dbReference type="InterPro" id="IPR050678">
    <property type="entry name" value="DNA_Partitioning_ATPase"/>
</dbReference>
<dbReference type="EMBL" id="RBWV01000016">
    <property type="protein sequence ID" value="RKS68558.1"/>
    <property type="molecule type" value="Genomic_DNA"/>
</dbReference>
<dbReference type="InParanoid" id="A0A420XKX3"/>
<dbReference type="InterPro" id="IPR027417">
    <property type="entry name" value="P-loop_NTPase"/>
</dbReference>
<dbReference type="InterPro" id="IPR025669">
    <property type="entry name" value="AAA_dom"/>
</dbReference>
<feature type="domain" description="AAA" evidence="1">
    <location>
        <begin position="3"/>
        <end position="180"/>
    </location>
</feature>
<name>A0A420XKX3_9ACTN</name>
<dbReference type="SUPFAM" id="SSF52540">
    <property type="entry name" value="P-loop containing nucleoside triphosphate hydrolases"/>
    <property type="match status" value="1"/>
</dbReference>
<evidence type="ECO:0000259" key="1">
    <source>
        <dbReference type="Pfam" id="PF13614"/>
    </source>
</evidence>
<protein>
    <submittedName>
        <fullName evidence="2">Cellulose biosynthesis protein BcsQ</fullName>
    </submittedName>
</protein>
<dbReference type="Gene3D" id="3.40.50.300">
    <property type="entry name" value="P-loop containing nucleotide triphosphate hydrolases"/>
    <property type="match status" value="1"/>
</dbReference>
<keyword evidence="3" id="KW-1185">Reference proteome</keyword>
<dbReference type="CDD" id="cd02042">
    <property type="entry name" value="ParAB_family"/>
    <property type="match status" value="1"/>
</dbReference>
<dbReference type="OrthoDB" id="345269at2"/>
<gene>
    <name evidence="2" type="ORF">CLV35_3686</name>
</gene>
<dbReference type="AlphaFoldDB" id="A0A420XKX3"/>
<dbReference type="Pfam" id="PF13614">
    <property type="entry name" value="AAA_31"/>
    <property type="match status" value="1"/>
</dbReference>
<accession>A0A420XKX3</accession>
<dbReference type="PANTHER" id="PTHR13696">
    <property type="entry name" value="P-LOOP CONTAINING NUCLEOSIDE TRIPHOSPHATE HYDROLASE"/>
    <property type="match status" value="1"/>
</dbReference>
<organism evidence="2 3">
    <name type="scientific">Motilibacter peucedani</name>
    <dbReference type="NCBI Taxonomy" id="598650"/>
    <lineage>
        <taxon>Bacteria</taxon>
        <taxon>Bacillati</taxon>
        <taxon>Actinomycetota</taxon>
        <taxon>Actinomycetes</taxon>
        <taxon>Motilibacterales</taxon>
        <taxon>Motilibacteraceae</taxon>
        <taxon>Motilibacter</taxon>
    </lineage>
</organism>
<sequence length="276" mass="28341">MIVISVVSLKGGVGKTTVTLGLAGAALRRGVRVLVLDLDPQSNASTVLDPDAAALTAADVLDQARSGAVAAAAVPSGWGADVRVVVSETSLSAREAAGDRDPLRLRRALGRLDAGYADGSPAPALVLLDCPPALGHLTRNALAASDRALVVTEPALFALHGAAQALDAVEAVRQGSNLRLAAAGIVVNRVRPRSAEHRHRLGELREAFPELLLEPPVLDRSALQQAAGAYLPVQALRSPGAREAAAAFDAHLTHLLGTDLGSGPLAGRSSRKAGRR</sequence>
<dbReference type="PANTHER" id="PTHR13696:SF99">
    <property type="entry name" value="COBYRINIC ACID AC-DIAMIDE SYNTHASE"/>
    <property type="match status" value="1"/>
</dbReference>
<dbReference type="Proteomes" id="UP000281955">
    <property type="component" value="Unassembled WGS sequence"/>
</dbReference>
<dbReference type="RefSeq" id="WP_121194929.1">
    <property type="nucleotide sequence ID" value="NZ_RBWV01000016.1"/>
</dbReference>
<evidence type="ECO:0000313" key="3">
    <source>
        <dbReference type="Proteomes" id="UP000281955"/>
    </source>
</evidence>
<evidence type="ECO:0000313" key="2">
    <source>
        <dbReference type="EMBL" id="RKS68558.1"/>
    </source>
</evidence>
<comment type="caution">
    <text evidence="2">The sequence shown here is derived from an EMBL/GenBank/DDBJ whole genome shotgun (WGS) entry which is preliminary data.</text>
</comment>
<reference evidence="2 3" key="1">
    <citation type="submission" date="2018-10" db="EMBL/GenBank/DDBJ databases">
        <title>Genomic Encyclopedia of Archaeal and Bacterial Type Strains, Phase II (KMG-II): from individual species to whole genera.</title>
        <authorList>
            <person name="Goeker M."/>
        </authorList>
    </citation>
    <scope>NUCLEOTIDE SEQUENCE [LARGE SCALE GENOMIC DNA]</scope>
    <source>
        <strain evidence="2 3">RP-AC37</strain>
    </source>
</reference>